<keyword evidence="1" id="KW-1133">Transmembrane helix</keyword>
<evidence type="ECO:0000313" key="2">
    <source>
        <dbReference type="EMBL" id="NDV34471.1"/>
    </source>
</evidence>
<feature type="transmembrane region" description="Helical" evidence="1">
    <location>
        <begin position="143"/>
        <end position="164"/>
    </location>
</feature>
<proteinExistence type="predicted"/>
<dbReference type="PANTHER" id="PTHR32251:SF23">
    <property type="entry name" value="3-OXO-5-ALPHA-STEROID 4-DEHYDROGENASE (DUF1295)"/>
    <property type="match status" value="1"/>
</dbReference>
<dbReference type="Pfam" id="PF06966">
    <property type="entry name" value="DUF1295"/>
    <property type="match status" value="1"/>
</dbReference>
<protein>
    <recommendedName>
        <fullName evidence="3">Steroid 5-alpha reductase C-terminal domain-containing protein</fullName>
    </recommendedName>
</protein>
<dbReference type="EMBL" id="GIBP01005502">
    <property type="protein sequence ID" value="NDV34471.1"/>
    <property type="molecule type" value="Transcribed_RNA"/>
</dbReference>
<dbReference type="GO" id="GO:0016020">
    <property type="term" value="C:membrane"/>
    <property type="evidence" value="ECO:0007669"/>
    <property type="project" value="TreeGrafter"/>
</dbReference>
<sequence length="231" mass="26721">MTVLITIWGARLTYNFWRKGGYSSGEEDYRWPFLRRVVPNKVLFHLFNLFFIAIYQNILLYLFTSPLVVCHQHSGRVPFGLADVALTGAFMVLLAGESIADQQQWDFQSKKWALIKANQKRTGAHLAGFFVDGLFRYSRHPNAFCEIMLWWVVYGFSVVATGQWLNPSVWGTFLLTLLFQGSTTLTEYISKSKYPTYGVYQKTTSRLIPLPPTNRRLLEETIKKLENQKTD</sequence>
<dbReference type="PANTHER" id="PTHR32251">
    <property type="entry name" value="3-OXO-5-ALPHA-STEROID 4-DEHYDROGENASE"/>
    <property type="match status" value="1"/>
</dbReference>
<keyword evidence="1" id="KW-0812">Transmembrane</keyword>
<dbReference type="AlphaFoldDB" id="A0A6B2LCA5"/>
<organism evidence="2">
    <name type="scientific">Arcella intermedia</name>
    <dbReference type="NCBI Taxonomy" id="1963864"/>
    <lineage>
        <taxon>Eukaryota</taxon>
        <taxon>Amoebozoa</taxon>
        <taxon>Tubulinea</taxon>
        <taxon>Elardia</taxon>
        <taxon>Arcellinida</taxon>
        <taxon>Sphaerothecina</taxon>
        <taxon>Arcellidae</taxon>
        <taxon>Arcella</taxon>
    </lineage>
</organism>
<feature type="transmembrane region" description="Helical" evidence="1">
    <location>
        <begin position="42"/>
        <end position="63"/>
    </location>
</feature>
<dbReference type="Gene3D" id="1.20.120.1630">
    <property type="match status" value="1"/>
</dbReference>
<keyword evidence="1" id="KW-0472">Membrane</keyword>
<evidence type="ECO:0008006" key="3">
    <source>
        <dbReference type="Google" id="ProtNLM"/>
    </source>
</evidence>
<reference evidence="2" key="1">
    <citation type="journal article" date="2020" name="J. Eukaryot. Microbiol.">
        <title>De novo Sequencing, Assembly and Annotation of the Transcriptome for the Free-Living Testate Amoeba Arcella intermedia.</title>
        <authorList>
            <person name="Ribeiro G.M."/>
            <person name="Porfirio-Sousa A.L."/>
            <person name="Maurer-Alcala X.X."/>
            <person name="Katz L.A."/>
            <person name="Lahr D.J.G."/>
        </authorList>
    </citation>
    <scope>NUCLEOTIDE SEQUENCE</scope>
</reference>
<name>A0A6B2LCA5_9EUKA</name>
<accession>A0A6B2LCA5</accession>
<feature type="transmembrane region" description="Helical" evidence="1">
    <location>
        <begin position="75"/>
        <end position="95"/>
    </location>
</feature>
<dbReference type="InterPro" id="IPR010721">
    <property type="entry name" value="UstE-like"/>
</dbReference>
<evidence type="ECO:0000256" key="1">
    <source>
        <dbReference type="SAM" id="Phobius"/>
    </source>
</evidence>